<keyword evidence="2" id="KW-1133">Transmembrane helix</keyword>
<dbReference type="GO" id="GO:0005886">
    <property type="term" value="C:plasma membrane"/>
    <property type="evidence" value="ECO:0007669"/>
    <property type="project" value="TreeGrafter"/>
</dbReference>
<protein>
    <submittedName>
        <fullName evidence="4">Glycoside hydrolase family 43</fullName>
    </submittedName>
</protein>
<dbReference type="PANTHER" id="PTHR30438:SF2">
    <property type="entry name" value="MEMBRANE PROTEIN"/>
    <property type="match status" value="1"/>
</dbReference>
<feature type="coiled-coil region" evidence="1">
    <location>
        <begin position="182"/>
        <end position="216"/>
    </location>
</feature>
<feature type="domain" description="Multidrug resistance protein MdtA-like alpha-helical hairpin" evidence="3">
    <location>
        <begin position="117"/>
        <end position="186"/>
    </location>
</feature>
<keyword evidence="2" id="KW-0472">Membrane</keyword>
<dbReference type="SUPFAM" id="SSF111369">
    <property type="entry name" value="HlyD-like secretion proteins"/>
    <property type="match status" value="3"/>
</dbReference>
<dbReference type="Pfam" id="PF25876">
    <property type="entry name" value="HH_MFP_RND"/>
    <property type="match status" value="1"/>
</dbReference>
<keyword evidence="4" id="KW-0378">Hydrolase</keyword>
<dbReference type="OrthoDB" id="9778236at2"/>
<organism evidence="4 5">
    <name type="scientific">Blastopirellula marina</name>
    <dbReference type="NCBI Taxonomy" id="124"/>
    <lineage>
        <taxon>Bacteria</taxon>
        <taxon>Pseudomonadati</taxon>
        <taxon>Planctomycetota</taxon>
        <taxon>Planctomycetia</taxon>
        <taxon>Pirellulales</taxon>
        <taxon>Pirellulaceae</taxon>
        <taxon>Blastopirellula</taxon>
    </lineage>
</organism>
<sequence>MKTGGWIATVGAGAVAVGLAAYWGWGAFRANPLPEGFASSNGRIEAVEIDAATKTPGRIVDVMVDEGDFVVPGQVLAKMDTDVLNAQLEEAEAEYKRAETAVDTAKTGVIQRESEKAAAEAQIKQRQAELDLADRNYKRAQNLAEKDAVSQEELDTQRASFFGAQAALESSKATAAGADAAINTAKSQVIQAEASVNAAQAQIDRLKADIKDCTLVSPRNCRVQYRISQPGEVLPAGGKVLNMVDLGDVYMTFYLPTREAGLAKMGAEARIILDAAPQYVIPAKISFISDVAQFTPKTVETEEERQKLMFRLKAQIDPELLQKHIRSVKTGLPGMVYVRLDDDKPWPERLQVKVPETP</sequence>
<name>A0A2S8GRG9_9BACT</name>
<reference evidence="4 5" key="1">
    <citation type="submission" date="2018-02" db="EMBL/GenBank/DDBJ databases">
        <title>Comparative genomes isolates from brazilian mangrove.</title>
        <authorList>
            <person name="Araujo J.E."/>
            <person name="Taketani R.G."/>
            <person name="Silva M.C.P."/>
            <person name="Loureco M.V."/>
            <person name="Andreote F.D."/>
        </authorList>
    </citation>
    <scope>NUCLEOTIDE SEQUENCE [LARGE SCALE GENOMIC DNA]</scope>
    <source>
        <strain evidence="4 5">Nap-Phe MGV</strain>
    </source>
</reference>
<dbReference type="EMBL" id="PUHZ01000006">
    <property type="protein sequence ID" value="PQO47023.1"/>
    <property type="molecule type" value="Genomic_DNA"/>
</dbReference>
<evidence type="ECO:0000313" key="5">
    <source>
        <dbReference type="Proteomes" id="UP000237819"/>
    </source>
</evidence>
<feature type="transmembrane region" description="Helical" evidence="2">
    <location>
        <begin position="6"/>
        <end position="25"/>
    </location>
</feature>
<dbReference type="AlphaFoldDB" id="A0A2S8GRG9"/>
<evidence type="ECO:0000313" key="4">
    <source>
        <dbReference type="EMBL" id="PQO47023.1"/>
    </source>
</evidence>
<dbReference type="RefSeq" id="WP_105334472.1">
    <property type="nucleotide sequence ID" value="NZ_PUHZ01000006.1"/>
</dbReference>
<gene>
    <name evidence="4" type="ORF">C5Y93_05885</name>
</gene>
<evidence type="ECO:0000256" key="2">
    <source>
        <dbReference type="SAM" id="Phobius"/>
    </source>
</evidence>
<dbReference type="PANTHER" id="PTHR30438">
    <property type="entry name" value="36 KDA ANTIGEN-RELATED"/>
    <property type="match status" value="1"/>
</dbReference>
<accession>A0A2S8GRG9</accession>
<evidence type="ECO:0000256" key="1">
    <source>
        <dbReference type="SAM" id="Coils"/>
    </source>
</evidence>
<keyword evidence="1" id="KW-0175">Coiled coil</keyword>
<dbReference type="GO" id="GO:0016787">
    <property type="term" value="F:hydrolase activity"/>
    <property type="evidence" value="ECO:0007669"/>
    <property type="project" value="UniProtKB-KW"/>
</dbReference>
<dbReference type="Gene3D" id="1.10.287.470">
    <property type="entry name" value="Helix hairpin bin"/>
    <property type="match status" value="2"/>
</dbReference>
<dbReference type="Proteomes" id="UP000237819">
    <property type="component" value="Unassembled WGS sequence"/>
</dbReference>
<dbReference type="Gene3D" id="2.40.30.170">
    <property type="match status" value="1"/>
</dbReference>
<keyword evidence="2" id="KW-0812">Transmembrane</keyword>
<proteinExistence type="predicted"/>
<comment type="caution">
    <text evidence="4">The sequence shown here is derived from an EMBL/GenBank/DDBJ whole genome shotgun (WGS) entry which is preliminary data.</text>
</comment>
<dbReference type="InterPro" id="IPR058624">
    <property type="entry name" value="MdtA-like_HH"/>
</dbReference>
<evidence type="ECO:0000259" key="3">
    <source>
        <dbReference type="Pfam" id="PF25876"/>
    </source>
</evidence>
<dbReference type="Gene3D" id="2.40.50.100">
    <property type="match status" value="1"/>
</dbReference>
<feature type="coiled-coil region" evidence="1">
    <location>
        <begin position="81"/>
        <end position="143"/>
    </location>
</feature>